<protein>
    <submittedName>
        <fullName evidence="1">Uncharacterized protein</fullName>
    </submittedName>
</protein>
<evidence type="ECO:0000313" key="2">
    <source>
        <dbReference type="Proteomes" id="UP000285120"/>
    </source>
</evidence>
<dbReference type="EMBL" id="RAPK01000011">
    <property type="protein sequence ID" value="RKD69555.1"/>
    <property type="molecule type" value="Genomic_DNA"/>
</dbReference>
<comment type="caution">
    <text evidence="1">The sequence shown here is derived from an EMBL/GenBank/DDBJ whole genome shotgun (WGS) entry which is preliminary data.</text>
</comment>
<gene>
    <name evidence="1" type="ORF">ATL39_2975</name>
</gene>
<dbReference type="AlphaFoldDB" id="A0A419UWP4"/>
<sequence>MIIQQKELQLMKKIDEYIGYNISSVLFHHSVHVWIFISNENDNGIRLRNLILQLQQRNLISVAMIQESMGHTHYMQLTSTPKLQQLVQEHHPRDIQ</sequence>
<dbReference type="RefSeq" id="WP_120194116.1">
    <property type="nucleotide sequence ID" value="NZ_RAPK01000011.1"/>
</dbReference>
<name>A0A419UWP4_9BACL</name>
<accession>A0A419UWP4</accession>
<proteinExistence type="predicted"/>
<organism evidence="1 2">
    <name type="scientific">Sinobaca qinghaiensis</name>
    <dbReference type="NCBI Taxonomy" id="342944"/>
    <lineage>
        <taxon>Bacteria</taxon>
        <taxon>Bacillati</taxon>
        <taxon>Bacillota</taxon>
        <taxon>Bacilli</taxon>
        <taxon>Bacillales</taxon>
        <taxon>Sporolactobacillaceae</taxon>
        <taxon>Sinobaca</taxon>
    </lineage>
</organism>
<evidence type="ECO:0000313" key="1">
    <source>
        <dbReference type="EMBL" id="RKD69555.1"/>
    </source>
</evidence>
<keyword evidence="2" id="KW-1185">Reference proteome</keyword>
<dbReference type="Proteomes" id="UP000285120">
    <property type="component" value="Unassembled WGS sequence"/>
</dbReference>
<reference evidence="1 2" key="1">
    <citation type="submission" date="2018-09" db="EMBL/GenBank/DDBJ databases">
        <title>Genomic Encyclopedia of Archaeal and Bacterial Type Strains, Phase II (KMG-II): from individual species to whole genera.</title>
        <authorList>
            <person name="Goeker M."/>
        </authorList>
    </citation>
    <scope>NUCLEOTIDE SEQUENCE [LARGE SCALE GENOMIC DNA]</scope>
    <source>
        <strain evidence="1 2">DSM 17008</strain>
    </source>
</reference>